<accession>A0A0E9S6B9</accession>
<organism evidence="1">
    <name type="scientific">Anguilla anguilla</name>
    <name type="common">European freshwater eel</name>
    <name type="synonym">Muraena anguilla</name>
    <dbReference type="NCBI Taxonomy" id="7936"/>
    <lineage>
        <taxon>Eukaryota</taxon>
        <taxon>Metazoa</taxon>
        <taxon>Chordata</taxon>
        <taxon>Craniata</taxon>
        <taxon>Vertebrata</taxon>
        <taxon>Euteleostomi</taxon>
        <taxon>Actinopterygii</taxon>
        <taxon>Neopterygii</taxon>
        <taxon>Teleostei</taxon>
        <taxon>Anguilliformes</taxon>
        <taxon>Anguillidae</taxon>
        <taxon>Anguilla</taxon>
    </lineage>
</organism>
<dbReference type="EMBL" id="GBXM01071766">
    <property type="protein sequence ID" value="JAH36811.1"/>
    <property type="molecule type" value="Transcribed_RNA"/>
</dbReference>
<reference evidence="1" key="2">
    <citation type="journal article" date="2015" name="Fish Shellfish Immunol.">
        <title>Early steps in the European eel (Anguilla anguilla)-Vibrio vulnificus interaction in the gills: Role of the RtxA13 toxin.</title>
        <authorList>
            <person name="Callol A."/>
            <person name="Pajuelo D."/>
            <person name="Ebbesson L."/>
            <person name="Teles M."/>
            <person name="MacKenzie S."/>
            <person name="Amaro C."/>
        </authorList>
    </citation>
    <scope>NUCLEOTIDE SEQUENCE</scope>
</reference>
<dbReference type="AlphaFoldDB" id="A0A0E9S6B9"/>
<reference evidence="1" key="1">
    <citation type="submission" date="2014-11" db="EMBL/GenBank/DDBJ databases">
        <authorList>
            <person name="Amaro Gonzalez C."/>
        </authorList>
    </citation>
    <scope>NUCLEOTIDE SEQUENCE</scope>
</reference>
<protein>
    <submittedName>
        <fullName evidence="1">Uncharacterized protein</fullName>
    </submittedName>
</protein>
<proteinExistence type="predicted"/>
<name>A0A0E9S6B9_ANGAN</name>
<sequence length="44" mass="5270">MWLHVSTYLLEKIFSAYHTKYRDYRQAINNSPGTVLLRIETLLN</sequence>
<evidence type="ECO:0000313" key="1">
    <source>
        <dbReference type="EMBL" id="JAH36811.1"/>
    </source>
</evidence>